<protein>
    <submittedName>
        <fullName evidence="1">Type I-E CRISPR-associated protein Cas6/Cse3/CasE</fullName>
    </submittedName>
</protein>
<proteinExistence type="predicted"/>
<dbReference type="SUPFAM" id="SSF117987">
    <property type="entry name" value="CRISPR-associated protein"/>
    <property type="match status" value="2"/>
</dbReference>
<sequence>MDMFLTRLRLNPARRDARKLLGSPQVMHAAVLAGFPRPQDQIQPHARTLWRLDHGTDTRVTLYVVSPGKPDLTHLVEQAGWPTADTWRTKPYRPFLDTLEPGQRWAFRLTANPVRNGRPAQGGDTQRYGHVTVDHQIQWLLNRQQRNGFAIAAQGDGRPNLALHRRQTLTFAHGRGRRPVTLATATFGGVLTIEDGGPFRAMLMTGIGHARAYGCGLLTLAPLSPP</sequence>
<dbReference type="CDD" id="cd09727">
    <property type="entry name" value="Cas6_I-E"/>
    <property type="match status" value="1"/>
</dbReference>
<organism evidence="1 2">
    <name type="scientific">Couchioplanes caeruleus subsp. caeruleus</name>
    <dbReference type="NCBI Taxonomy" id="56427"/>
    <lineage>
        <taxon>Bacteria</taxon>
        <taxon>Bacillati</taxon>
        <taxon>Actinomycetota</taxon>
        <taxon>Actinomycetes</taxon>
        <taxon>Micromonosporales</taxon>
        <taxon>Micromonosporaceae</taxon>
        <taxon>Couchioplanes</taxon>
    </lineage>
</organism>
<dbReference type="AlphaFoldDB" id="A0A1K0G4C2"/>
<keyword evidence="2" id="KW-1185">Reference proteome</keyword>
<dbReference type="EMBL" id="MEIA01000236">
    <property type="protein sequence ID" value="OJF12138.1"/>
    <property type="molecule type" value="Genomic_DNA"/>
</dbReference>
<accession>A0A1K0G4C2</accession>
<comment type="caution">
    <text evidence="1">The sequence shown here is derived from an EMBL/GenBank/DDBJ whole genome shotgun (WGS) entry which is preliminary data.</text>
</comment>
<reference evidence="1 2" key="1">
    <citation type="submission" date="2016-09" db="EMBL/GenBank/DDBJ databases">
        <title>Couchioplanes caeruleus draft genome sequence.</title>
        <authorList>
            <person name="Sheehan J."/>
            <person name="Caffrey P."/>
        </authorList>
    </citation>
    <scope>NUCLEOTIDE SEQUENCE [LARGE SCALE GENOMIC DNA]</scope>
    <source>
        <strain evidence="1 2">DSM 43634</strain>
    </source>
</reference>
<evidence type="ECO:0000313" key="2">
    <source>
        <dbReference type="Proteomes" id="UP000182486"/>
    </source>
</evidence>
<dbReference type="NCBIfam" id="TIGR01907">
    <property type="entry name" value="casE_Cse3"/>
    <property type="match status" value="1"/>
</dbReference>
<dbReference type="InterPro" id="IPR010179">
    <property type="entry name" value="CRISPR-assoc_prot_Cse3"/>
</dbReference>
<name>A0A1K0G4C2_9ACTN</name>
<dbReference type="Gene3D" id="3.30.70.1200">
    <property type="entry name" value="Crispr-associated protein, domain 1"/>
    <property type="match status" value="1"/>
</dbReference>
<dbReference type="Pfam" id="PF08798">
    <property type="entry name" value="CRISPR_assoc"/>
    <property type="match status" value="1"/>
</dbReference>
<dbReference type="SMART" id="SM01101">
    <property type="entry name" value="CRISPR_assoc"/>
    <property type="match status" value="1"/>
</dbReference>
<evidence type="ECO:0000313" key="1">
    <source>
        <dbReference type="EMBL" id="OJF12138.1"/>
    </source>
</evidence>
<dbReference type="Proteomes" id="UP000182486">
    <property type="component" value="Unassembled WGS sequence"/>
</dbReference>
<dbReference type="Gene3D" id="3.30.70.1210">
    <property type="entry name" value="Crispr-associated protein, domain 2"/>
    <property type="match status" value="1"/>
</dbReference>
<gene>
    <name evidence="1" type="ORF">BG844_22260</name>
</gene>